<comment type="caution">
    <text evidence="1">The sequence shown here is derived from an EMBL/GenBank/DDBJ whole genome shotgun (WGS) entry which is preliminary data.</text>
</comment>
<protein>
    <submittedName>
        <fullName evidence="1">Grasp-with-spasm system SPASM domain peptide maturase</fullName>
    </submittedName>
</protein>
<dbReference type="RefSeq" id="WP_101335223.1">
    <property type="nucleotide sequence ID" value="NZ_PJNI01000014.1"/>
</dbReference>
<dbReference type="Proteomes" id="UP000236654">
    <property type="component" value="Unassembled WGS sequence"/>
</dbReference>
<dbReference type="Gene3D" id="3.20.20.70">
    <property type="entry name" value="Aldolase class I"/>
    <property type="match status" value="1"/>
</dbReference>
<sequence length="343" mass="39901">MQDYFILFSSSLKTKGVNRSLITDVQRNHIFTISNDLYDFLETCENRPVQDVLSEYDQESQEILTENMNFLKNNELAFFTNNPSKFPKIDKSINSPYSIDNCIIDYNETSDYSILNAINLISYTNCKHFQFRFFSRFSQEFITDILLKTEKNDHIETVEYIIHYDSYMSFKYLEMLPLMFPKIRNLVVYSSPDNKVIRRTSEVERSNMGNICMISDIIKDDSHCGVINPFYATFNRSLEKHNSAVDFNSCLNRKIGVDINGSIKNCPSTKEVYGNISNIKDLDSIVSSREFKSMGEIGKANIKVCKVCEFRDICSDCRAYTTDNERLGKPEKCNYDPFKNVWN</sequence>
<dbReference type="OrthoDB" id="1073749at2"/>
<dbReference type="EMBL" id="PJNI01000014">
    <property type="protein sequence ID" value="PKR80031.1"/>
    <property type="molecule type" value="Genomic_DNA"/>
</dbReference>
<reference evidence="1 2" key="1">
    <citation type="submission" date="2017-12" db="EMBL/GenBank/DDBJ databases">
        <title>The draft genome sequence of Brumimicrobium saltpan LHR20.</title>
        <authorList>
            <person name="Do Z.-J."/>
            <person name="Luo H.-R."/>
        </authorList>
    </citation>
    <scope>NUCLEOTIDE SEQUENCE [LARGE SCALE GENOMIC DNA]</scope>
    <source>
        <strain evidence="1 2">LHR20</strain>
    </source>
</reference>
<keyword evidence="2" id="KW-1185">Reference proteome</keyword>
<dbReference type="NCBIfam" id="TIGR04193">
    <property type="entry name" value="SPASM_w_grasp"/>
    <property type="match status" value="1"/>
</dbReference>
<proteinExistence type="predicted"/>
<gene>
    <name evidence="1" type="primary">gwsS</name>
    <name evidence="1" type="ORF">CW751_11725</name>
</gene>
<accession>A0A2I0R0B3</accession>
<dbReference type="InterPro" id="IPR013785">
    <property type="entry name" value="Aldolase_TIM"/>
</dbReference>
<evidence type="ECO:0000313" key="2">
    <source>
        <dbReference type="Proteomes" id="UP000236654"/>
    </source>
</evidence>
<dbReference type="InterPro" id="IPR026497">
    <property type="entry name" value="GRASP-with-SPASM"/>
</dbReference>
<name>A0A2I0R0B3_9FLAO</name>
<dbReference type="AlphaFoldDB" id="A0A2I0R0B3"/>
<organism evidence="1 2">
    <name type="scientific">Brumimicrobium salinarum</name>
    <dbReference type="NCBI Taxonomy" id="2058658"/>
    <lineage>
        <taxon>Bacteria</taxon>
        <taxon>Pseudomonadati</taxon>
        <taxon>Bacteroidota</taxon>
        <taxon>Flavobacteriia</taxon>
        <taxon>Flavobacteriales</taxon>
        <taxon>Crocinitomicaceae</taxon>
        <taxon>Brumimicrobium</taxon>
    </lineage>
</organism>
<evidence type="ECO:0000313" key="1">
    <source>
        <dbReference type="EMBL" id="PKR80031.1"/>
    </source>
</evidence>